<dbReference type="InterPro" id="IPR003489">
    <property type="entry name" value="RHF/RaiA"/>
</dbReference>
<dbReference type="OrthoDB" id="9794975at2"/>
<dbReference type="Proteomes" id="UP000027931">
    <property type="component" value="Unassembled WGS sequence"/>
</dbReference>
<organism evidence="8 9">
    <name type="scientific">Tumebacillus flagellatus</name>
    <dbReference type="NCBI Taxonomy" id="1157490"/>
    <lineage>
        <taxon>Bacteria</taxon>
        <taxon>Bacillati</taxon>
        <taxon>Bacillota</taxon>
        <taxon>Bacilli</taxon>
        <taxon>Bacillales</taxon>
        <taxon>Alicyclobacillaceae</taxon>
        <taxon>Tumebacillus</taxon>
    </lineage>
</organism>
<keyword evidence="2 6" id="KW-0810">Translation regulation</keyword>
<comment type="subunit">
    <text evidence="6">Interacts with 100S ribosomes.</text>
</comment>
<proteinExistence type="inferred from homology"/>
<dbReference type="GO" id="GO:0045900">
    <property type="term" value="P:negative regulation of translational elongation"/>
    <property type="evidence" value="ECO:0007669"/>
    <property type="project" value="TreeGrafter"/>
</dbReference>
<evidence type="ECO:0000256" key="3">
    <source>
        <dbReference type="ARBA" id="ARBA00038434"/>
    </source>
</evidence>
<dbReference type="NCBIfam" id="TIGR00741">
    <property type="entry name" value="yfiA"/>
    <property type="match status" value="1"/>
</dbReference>
<comment type="similarity">
    <text evidence="6">Belongs to the HPF/YfiA ribosome-associated protein family. Long HPF subfamily.</text>
</comment>
<gene>
    <name evidence="6" type="primary">hpf</name>
    <name evidence="8" type="ORF">EL26_19375</name>
</gene>
<dbReference type="PANTHER" id="PTHR33231">
    <property type="entry name" value="30S RIBOSOMAL PROTEIN"/>
    <property type="match status" value="1"/>
</dbReference>
<evidence type="ECO:0000256" key="5">
    <source>
        <dbReference type="ARBA" id="ARBA00041148"/>
    </source>
</evidence>
<sequence length="184" mass="20955">MKIQVRGNRLEVTEALQDYVEKKIGRLEKFFHDASGHAVHVTLSVLKAKDLHVVEVTLPFNGLVIRAEERSPDMYASIDAVSDKLETQIKKHKDKINKRMQQEGIHTLFKEVEAVPTPAANDDEDEIVRVKRFAIKPMPLDEAVMQMDLLGHDFFVFSNAETEEVNVVYKRKDGQLGLIEPTFA</sequence>
<evidence type="ECO:0000256" key="1">
    <source>
        <dbReference type="ARBA" id="ARBA00022490"/>
    </source>
</evidence>
<dbReference type="Gene3D" id="3.30.160.100">
    <property type="entry name" value="Ribosome hibernation promotion factor-like"/>
    <property type="match status" value="1"/>
</dbReference>
<dbReference type="Gene3D" id="3.30.505.50">
    <property type="entry name" value="Sigma 54 modulation/S30EA ribosomal protein, C-terminal domain"/>
    <property type="match status" value="1"/>
</dbReference>
<dbReference type="Pfam" id="PF02482">
    <property type="entry name" value="Ribosomal_S30AE"/>
    <property type="match status" value="1"/>
</dbReference>
<dbReference type="GO" id="GO:0022627">
    <property type="term" value="C:cytosolic small ribosomal subunit"/>
    <property type="evidence" value="ECO:0007669"/>
    <property type="project" value="TreeGrafter"/>
</dbReference>
<dbReference type="eggNOG" id="COG1544">
    <property type="taxonomic scope" value="Bacteria"/>
</dbReference>
<evidence type="ECO:0000256" key="2">
    <source>
        <dbReference type="ARBA" id="ARBA00022845"/>
    </source>
</evidence>
<dbReference type="InterPro" id="IPR032528">
    <property type="entry name" value="Ribosom_S30AE_C"/>
</dbReference>
<comment type="subunit">
    <text evidence="4">Associates exclusively with 100S ribosomes, which are dimers of 70S ribosomes.</text>
</comment>
<dbReference type="PANTHER" id="PTHR33231:SF1">
    <property type="entry name" value="30S RIBOSOMAL PROTEIN"/>
    <property type="match status" value="1"/>
</dbReference>
<dbReference type="FunFam" id="3.30.160.100:FF:000001">
    <property type="entry name" value="Ribosome hibernation promoting factor"/>
    <property type="match status" value="1"/>
</dbReference>
<dbReference type="FunFam" id="3.30.505.50:FF:000001">
    <property type="entry name" value="Ribosome hibernation promoting factor"/>
    <property type="match status" value="1"/>
</dbReference>
<comment type="similarity">
    <text evidence="3">Belongs to the HPF/YfiA ribosome-associated protein family. Short HPF subfamily.</text>
</comment>
<dbReference type="InterPro" id="IPR038416">
    <property type="entry name" value="Ribosom_S30AE_C_sf"/>
</dbReference>
<keyword evidence="9" id="KW-1185">Reference proteome</keyword>
<dbReference type="SUPFAM" id="SSF69754">
    <property type="entry name" value="Ribosome binding protein Y (YfiA homologue)"/>
    <property type="match status" value="1"/>
</dbReference>
<dbReference type="EMBL" id="JMIR01000032">
    <property type="protein sequence ID" value="KEO81779.1"/>
    <property type="molecule type" value="Genomic_DNA"/>
</dbReference>
<evidence type="ECO:0000256" key="4">
    <source>
        <dbReference type="ARBA" id="ARBA00038695"/>
    </source>
</evidence>
<dbReference type="RefSeq" id="WP_038092376.1">
    <property type="nucleotide sequence ID" value="NZ_JMIR01000032.1"/>
</dbReference>
<feature type="domain" description="Sigma 54 modulation/S30EA ribosomal protein C-terminal" evidence="7">
    <location>
        <begin position="123"/>
        <end position="178"/>
    </location>
</feature>
<reference evidence="8 9" key="1">
    <citation type="journal article" date="2013" name="Int. J. Syst. Evol. Microbiol.">
        <title>Tumebacillus flagellatus sp. nov., an alpha-amylase/pullulanase-producing bacterium isolated from cassava wastewater.</title>
        <authorList>
            <person name="Wang Q."/>
            <person name="Xie N."/>
            <person name="Qin Y."/>
            <person name="Shen N."/>
            <person name="Zhu J."/>
            <person name="Mi H."/>
            <person name="Huang R."/>
        </authorList>
    </citation>
    <scope>NUCLEOTIDE SEQUENCE [LARGE SCALE GENOMIC DNA]</scope>
    <source>
        <strain evidence="8 9">GST4</strain>
    </source>
</reference>
<protein>
    <recommendedName>
        <fullName evidence="5 6">Ribosome hibernation promoting factor</fullName>
        <shortName evidence="6">HPF</shortName>
    </recommendedName>
</protein>
<dbReference type="GO" id="GO:0043024">
    <property type="term" value="F:ribosomal small subunit binding"/>
    <property type="evidence" value="ECO:0007669"/>
    <property type="project" value="TreeGrafter"/>
</dbReference>
<dbReference type="InterPro" id="IPR034694">
    <property type="entry name" value="HPF_long/plastid"/>
</dbReference>
<dbReference type="Pfam" id="PF16321">
    <property type="entry name" value="Ribosom_S30AE_C"/>
    <property type="match status" value="1"/>
</dbReference>
<evidence type="ECO:0000256" key="6">
    <source>
        <dbReference type="HAMAP-Rule" id="MF_00839"/>
    </source>
</evidence>
<name>A0A074LKZ7_9BACL</name>
<dbReference type="InterPro" id="IPR050574">
    <property type="entry name" value="HPF/YfiA_ribosome-assoc"/>
</dbReference>
<evidence type="ECO:0000259" key="7">
    <source>
        <dbReference type="Pfam" id="PF16321"/>
    </source>
</evidence>
<dbReference type="InterPro" id="IPR036567">
    <property type="entry name" value="RHF-like"/>
</dbReference>
<evidence type="ECO:0000313" key="9">
    <source>
        <dbReference type="Proteomes" id="UP000027931"/>
    </source>
</evidence>
<dbReference type="AlphaFoldDB" id="A0A074LKZ7"/>
<comment type="subcellular location">
    <subcellularLocation>
        <location evidence="6">Cytoplasm</location>
    </subcellularLocation>
</comment>
<keyword evidence="1 6" id="KW-0963">Cytoplasm</keyword>
<dbReference type="HAMAP" id="MF_00839">
    <property type="entry name" value="HPF"/>
    <property type="match status" value="1"/>
</dbReference>
<dbReference type="STRING" id="1157490.EL26_19375"/>
<comment type="caution">
    <text evidence="8">The sequence shown here is derived from an EMBL/GenBank/DDBJ whole genome shotgun (WGS) entry which is preliminary data.</text>
</comment>
<dbReference type="CDD" id="cd00552">
    <property type="entry name" value="RaiA"/>
    <property type="match status" value="1"/>
</dbReference>
<accession>A0A074LKZ7</accession>
<comment type="function">
    <text evidence="6">Required for dimerization of active 70S ribosomes into 100S ribosomes in stationary phase; 100S ribosomes are translationally inactive and sometimes present during exponential growth.</text>
</comment>
<evidence type="ECO:0000313" key="8">
    <source>
        <dbReference type="EMBL" id="KEO81779.1"/>
    </source>
</evidence>